<feature type="signal peptide" evidence="2">
    <location>
        <begin position="1"/>
        <end position="21"/>
    </location>
</feature>
<name>A0ABZ2T7H3_9ENTE</name>
<reference evidence="5" key="1">
    <citation type="submission" date="2017-05" db="EMBL/GenBank/DDBJ databases">
        <title>The Genome Sequence of EEnterococcus faecalis 9F2_4866.</title>
        <authorList>
            <consortium name="The Broad Institute Genomics Platform"/>
            <consortium name="The Broad Institute Genomic Center for Infectious Diseases"/>
            <person name="Earl A."/>
            <person name="Manson A."/>
            <person name="Schwartman J."/>
            <person name="Gilmore M."/>
            <person name="Abouelleil A."/>
            <person name="Cao P."/>
            <person name="Chapman S."/>
            <person name="Cusick C."/>
            <person name="Shea T."/>
            <person name="Young S."/>
            <person name="Neafsey D."/>
            <person name="Nusbaum C."/>
            <person name="Birren B."/>
        </authorList>
    </citation>
    <scope>NUCLEOTIDE SEQUENCE [LARGE SCALE GENOMIC DNA]</scope>
    <source>
        <strain evidence="5">12C11_DIV0727</strain>
    </source>
</reference>
<keyword evidence="2" id="KW-0732">Signal</keyword>
<evidence type="ECO:0000256" key="2">
    <source>
        <dbReference type="SAM" id="SignalP"/>
    </source>
</evidence>
<protein>
    <recommendedName>
        <fullName evidence="3">WxL domain-containing protein</fullName>
    </recommendedName>
</protein>
<accession>A0ABZ2T7H3</accession>
<evidence type="ECO:0000313" key="5">
    <source>
        <dbReference type="Proteomes" id="UP000195080"/>
    </source>
</evidence>
<feature type="domain" description="WxL" evidence="3">
    <location>
        <begin position="34"/>
        <end position="254"/>
    </location>
</feature>
<keyword evidence="5" id="KW-1185">Reference proteome</keyword>
<dbReference type="InterPro" id="IPR027994">
    <property type="entry name" value="WxL_dom"/>
</dbReference>
<feature type="region of interest" description="Disordered" evidence="1">
    <location>
        <begin position="26"/>
        <end position="72"/>
    </location>
</feature>
<dbReference type="EMBL" id="CP147248">
    <property type="protein sequence ID" value="WYJ87324.1"/>
    <property type="molecule type" value="Genomic_DNA"/>
</dbReference>
<dbReference type="Pfam" id="PF13731">
    <property type="entry name" value="WxL"/>
    <property type="match status" value="1"/>
</dbReference>
<dbReference type="Proteomes" id="UP000195080">
    <property type="component" value="Chromosome"/>
</dbReference>
<organism evidence="4 5">
    <name type="scientific">Candidatus Enterococcus lemimoniae</name>
    <dbReference type="NCBI Taxonomy" id="1834167"/>
    <lineage>
        <taxon>Bacteria</taxon>
        <taxon>Bacillati</taxon>
        <taxon>Bacillota</taxon>
        <taxon>Bacilli</taxon>
        <taxon>Lactobacillales</taxon>
        <taxon>Enterococcaceae</taxon>
        <taxon>Enterococcus</taxon>
    </lineage>
</organism>
<dbReference type="RefSeq" id="WP_086277428.1">
    <property type="nucleotide sequence ID" value="NZ_CP147248.1"/>
</dbReference>
<evidence type="ECO:0000313" key="4">
    <source>
        <dbReference type="EMBL" id="WYJ87324.1"/>
    </source>
</evidence>
<evidence type="ECO:0000256" key="1">
    <source>
        <dbReference type="SAM" id="MobiDB-lite"/>
    </source>
</evidence>
<gene>
    <name evidence="4" type="ORF">A5866_002420</name>
</gene>
<proteinExistence type="predicted"/>
<feature type="chain" id="PRO_5047314749" description="WxL domain-containing protein" evidence="2">
    <location>
        <begin position="22"/>
        <end position="264"/>
    </location>
</feature>
<evidence type="ECO:0000259" key="3">
    <source>
        <dbReference type="Pfam" id="PF13731"/>
    </source>
</evidence>
<feature type="compositionally biased region" description="Polar residues" evidence="1">
    <location>
        <begin position="46"/>
        <end position="56"/>
    </location>
</feature>
<sequence length="264" mass="27981">MKLTHKLCGVALLTAVGIGLALPSATKADGGDEKVHSSTGKVKFTQEGTGTDTVTPPETDGPEITEPTGNTDNGPLKVIAISPLDFGTNEITSATAGGWEYYAKIFKTTEKDNEANEVEMPNFVTFKDERADDKPNKYTLTAKATTFTNTAGKELKAATITYDNIRLTTTGDAGQINSAAAPTTKVLATDGTTPSEFVNQDADDKGFGRFDLVFGKIADSNADKSVKLWIPAANNKLSTASEYTSTITWTIADTRAPEVPETGE</sequence>